<keyword evidence="9" id="KW-1185">Reference proteome</keyword>
<name>R0IN47_EXST2</name>
<dbReference type="PANTHER" id="PTHR24304">
    <property type="entry name" value="CYTOCHROME P450 FAMILY 7"/>
    <property type="match status" value="1"/>
</dbReference>
<protein>
    <recommendedName>
        <fullName evidence="10">Cytochrome P450</fullName>
    </recommendedName>
</protein>
<feature type="transmembrane region" description="Helical" evidence="7">
    <location>
        <begin position="279"/>
        <end position="307"/>
    </location>
</feature>
<dbReference type="PRINTS" id="PR00465">
    <property type="entry name" value="EP450IV"/>
</dbReference>
<evidence type="ECO:0000313" key="9">
    <source>
        <dbReference type="Proteomes" id="UP000016935"/>
    </source>
</evidence>
<organism evidence="8 9">
    <name type="scientific">Exserohilum turcicum (strain 28A)</name>
    <name type="common">Northern leaf blight fungus</name>
    <name type="synonym">Setosphaeria turcica</name>
    <dbReference type="NCBI Taxonomy" id="671987"/>
    <lineage>
        <taxon>Eukaryota</taxon>
        <taxon>Fungi</taxon>
        <taxon>Dikarya</taxon>
        <taxon>Ascomycota</taxon>
        <taxon>Pezizomycotina</taxon>
        <taxon>Dothideomycetes</taxon>
        <taxon>Pleosporomycetidae</taxon>
        <taxon>Pleosporales</taxon>
        <taxon>Pleosporineae</taxon>
        <taxon>Pleosporaceae</taxon>
        <taxon>Exserohilum</taxon>
    </lineage>
</organism>
<dbReference type="Pfam" id="PF00067">
    <property type="entry name" value="p450"/>
    <property type="match status" value="1"/>
</dbReference>
<keyword evidence="7" id="KW-0812">Transmembrane</keyword>
<dbReference type="GO" id="GO:0016705">
    <property type="term" value="F:oxidoreductase activity, acting on paired donors, with incorporation or reduction of molecular oxygen"/>
    <property type="evidence" value="ECO:0007669"/>
    <property type="project" value="InterPro"/>
</dbReference>
<evidence type="ECO:0008006" key="10">
    <source>
        <dbReference type="Google" id="ProtNLM"/>
    </source>
</evidence>
<evidence type="ECO:0000256" key="3">
    <source>
        <dbReference type="ARBA" id="ARBA00022617"/>
    </source>
</evidence>
<dbReference type="InterPro" id="IPR002403">
    <property type="entry name" value="Cyt_P450_E_grp-IV"/>
</dbReference>
<dbReference type="OrthoDB" id="1055148at2759"/>
<dbReference type="GO" id="GO:0005506">
    <property type="term" value="F:iron ion binding"/>
    <property type="evidence" value="ECO:0007669"/>
    <property type="project" value="InterPro"/>
</dbReference>
<dbReference type="InterPro" id="IPR036396">
    <property type="entry name" value="Cyt_P450_sf"/>
</dbReference>
<dbReference type="eggNOG" id="KOG0684">
    <property type="taxonomic scope" value="Eukaryota"/>
</dbReference>
<reference evidence="8 9" key="2">
    <citation type="journal article" date="2013" name="PLoS Genet.">
        <title>Comparative genome structure, secondary metabolite, and effector coding capacity across Cochliobolus pathogens.</title>
        <authorList>
            <person name="Condon B.J."/>
            <person name="Leng Y."/>
            <person name="Wu D."/>
            <person name="Bushley K.E."/>
            <person name="Ohm R.A."/>
            <person name="Otillar R."/>
            <person name="Martin J."/>
            <person name="Schackwitz W."/>
            <person name="Grimwood J."/>
            <person name="MohdZainudin N."/>
            <person name="Xue C."/>
            <person name="Wang R."/>
            <person name="Manning V.A."/>
            <person name="Dhillon B."/>
            <person name="Tu Z.J."/>
            <person name="Steffenson B.J."/>
            <person name="Salamov A."/>
            <person name="Sun H."/>
            <person name="Lowry S."/>
            <person name="LaButti K."/>
            <person name="Han J."/>
            <person name="Copeland A."/>
            <person name="Lindquist E."/>
            <person name="Barry K."/>
            <person name="Schmutz J."/>
            <person name="Baker S.E."/>
            <person name="Ciuffetti L.M."/>
            <person name="Grigoriev I.V."/>
            <person name="Zhong S."/>
            <person name="Turgeon B.G."/>
        </authorList>
    </citation>
    <scope>NUCLEOTIDE SEQUENCE [LARGE SCALE GENOMIC DNA]</scope>
    <source>
        <strain evidence="9">28A</strain>
    </source>
</reference>
<dbReference type="GeneID" id="19398142"/>
<dbReference type="AlphaFoldDB" id="R0IN47"/>
<dbReference type="SUPFAM" id="SSF48264">
    <property type="entry name" value="Cytochrome P450"/>
    <property type="match status" value="1"/>
</dbReference>
<dbReference type="RefSeq" id="XP_008026044.1">
    <property type="nucleotide sequence ID" value="XM_008027853.1"/>
</dbReference>
<evidence type="ECO:0000256" key="1">
    <source>
        <dbReference type="ARBA" id="ARBA00001971"/>
    </source>
</evidence>
<accession>R0IN47</accession>
<dbReference type="CDD" id="cd00302">
    <property type="entry name" value="cytochrome_P450"/>
    <property type="match status" value="1"/>
</dbReference>
<dbReference type="InterPro" id="IPR001128">
    <property type="entry name" value="Cyt_P450"/>
</dbReference>
<evidence type="ECO:0000313" key="8">
    <source>
        <dbReference type="EMBL" id="EOA86440.1"/>
    </source>
</evidence>
<dbReference type="InterPro" id="IPR050529">
    <property type="entry name" value="CYP450_sterol_14alpha_dmase"/>
</dbReference>
<dbReference type="STRING" id="671987.R0IN47"/>
<feature type="binding site" description="axial binding residue" evidence="6">
    <location>
        <position position="443"/>
    </location>
    <ligand>
        <name>heme</name>
        <dbReference type="ChEBI" id="CHEBI:30413"/>
    </ligand>
    <ligandPart>
        <name>Fe</name>
        <dbReference type="ChEBI" id="CHEBI:18248"/>
    </ligandPart>
</feature>
<evidence type="ECO:0000256" key="5">
    <source>
        <dbReference type="ARBA" id="ARBA00023004"/>
    </source>
</evidence>
<evidence type="ECO:0000256" key="6">
    <source>
        <dbReference type="PIRSR" id="PIRSR602403-1"/>
    </source>
</evidence>
<dbReference type="Gene3D" id="1.10.630.10">
    <property type="entry name" value="Cytochrome P450"/>
    <property type="match status" value="1"/>
</dbReference>
<comment type="cofactor">
    <cofactor evidence="1 6">
        <name>heme</name>
        <dbReference type="ChEBI" id="CHEBI:30413"/>
    </cofactor>
</comment>
<sequence length="446" mass="50205">MLFPLDFSTQNWPSAVFAVSVGIFLLWGLIASWRPRFPNAAPKLLKKNLPIVGSLGFFTRRRDFCNDGASNSKTGNYSFSIGRYNVVGVSGLQGRKVFYESKELNMTDGYAALLTGTPDFNVTENGVKFDAWFSKKLIKHLKKATFEKSLPFLIDDVASAMDRISAICGARGGMFDPFDEMNRIVYHLTMRTIGVREIADSPDLLEKSLRLIETIDKGSSPVRILFPWFPTFKHIKRSVAGIQFYLMVSRIIEDRRKTGRQEDDIVQQLMDEGESTFRIVSFLIMALLAALLNSGINAAWVLCYLALNPQWQAQVRGQIDKALSKHPTGSPQDPIETLRRMTLDEWEAEFPLINLCLQESIRLQTVGTAFRKNVGGRDLKLEGTGEVIPKGGFVAYPIDDVHMNADIYTEPLKFDPGRYMAGREEDKKVPLGFVGWGYGRHACCKF</sequence>
<evidence type="ECO:0000256" key="7">
    <source>
        <dbReference type="SAM" id="Phobius"/>
    </source>
</evidence>
<dbReference type="PANTHER" id="PTHR24304:SF2">
    <property type="entry name" value="24-HYDROXYCHOLESTEROL 7-ALPHA-HYDROXYLASE"/>
    <property type="match status" value="1"/>
</dbReference>
<keyword evidence="7" id="KW-0472">Membrane</keyword>
<evidence type="ECO:0000256" key="2">
    <source>
        <dbReference type="ARBA" id="ARBA00010617"/>
    </source>
</evidence>
<dbReference type="GO" id="GO:0020037">
    <property type="term" value="F:heme binding"/>
    <property type="evidence" value="ECO:0007669"/>
    <property type="project" value="InterPro"/>
</dbReference>
<feature type="transmembrane region" description="Helical" evidence="7">
    <location>
        <begin position="12"/>
        <end position="33"/>
    </location>
</feature>
<gene>
    <name evidence="8" type="ORF">SETTUDRAFT_161316</name>
</gene>
<dbReference type="HOGENOM" id="CLU_033574_2_0_1"/>
<proteinExistence type="inferred from homology"/>
<evidence type="ECO:0000256" key="4">
    <source>
        <dbReference type="ARBA" id="ARBA00022723"/>
    </source>
</evidence>
<dbReference type="GO" id="GO:0004497">
    <property type="term" value="F:monooxygenase activity"/>
    <property type="evidence" value="ECO:0007669"/>
    <property type="project" value="InterPro"/>
</dbReference>
<reference evidence="8 9" key="1">
    <citation type="journal article" date="2012" name="PLoS Pathog.">
        <title>Diverse lifestyles and strategies of plant pathogenesis encoded in the genomes of eighteen Dothideomycetes fungi.</title>
        <authorList>
            <person name="Ohm R.A."/>
            <person name="Feau N."/>
            <person name="Henrissat B."/>
            <person name="Schoch C.L."/>
            <person name="Horwitz B.A."/>
            <person name="Barry K.W."/>
            <person name="Condon B.J."/>
            <person name="Copeland A.C."/>
            <person name="Dhillon B."/>
            <person name="Glaser F."/>
            <person name="Hesse C.N."/>
            <person name="Kosti I."/>
            <person name="LaButti K."/>
            <person name="Lindquist E.A."/>
            <person name="Lucas S."/>
            <person name="Salamov A.A."/>
            <person name="Bradshaw R.E."/>
            <person name="Ciuffetti L."/>
            <person name="Hamelin R.C."/>
            <person name="Kema G.H.J."/>
            <person name="Lawrence C."/>
            <person name="Scott J.A."/>
            <person name="Spatafora J.W."/>
            <person name="Turgeon B.G."/>
            <person name="de Wit P.J.G.M."/>
            <person name="Zhong S."/>
            <person name="Goodwin S.B."/>
            <person name="Grigoriev I.V."/>
        </authorList>
    </citation>
    <scope>NUCLEOTIDE SEQUENCE [LARGE SCALE GENOMIC DNA]</scope>
    <source>
        <strain evidence="9">28A</strain>
    </source>
</reference>
<keyword evidence="5 6" id="KW-0408">Iron</keyword>
<keyword evidence="7" id="KW-1133">Transmembrane helix</keyword>
<dbReference type="EMBL" id="KB908593">
    <property type="protein sequence ID" value="EOA86440.1"/>
    <property type="molecule type" value="Genomic_DNA"/>
</dbReference>
<comment type="similarity">
    <text evidence="2">Belongs to the cytochrome P450 family.</text>
</comment>
<keyword evidence="4 6" id="KW-0479">Metal-binding</keyword>
<dbReference type="Proteomes" id="UP000016935">
    <property type="component" value="Unassembled WGS sequence"/>
</dbReference>
<keyword evidence="3 6" id="KW-0349">Heme</keyword>